<evidence type="ECO:0000256" key="7">
    <source>
        <dbReference type="ARBA" id="ARBA00022786"/>
    </source>
</evidence>
<evidence type="ECO:0000259" key="11">
    <source>
        <dbReference type="PROSITE" id="PS50089"/>
    </source>
</evidence>
<dbReference type="Gramene" id="KZM90622">
    <property type="protein sequence ID" value="KZM90622"/>
    <property type="gene ID" value="DCAR_022013"/>
</dbReference>
<evidence type="ECO:0000256" key="8">
    <source>
        <dbReference type="ARBA" id="ARBA00022833"/>
    </source>
</evidence>
<feature type="compositionally biased region" description="Polar residues" evidence="10">
    <location>
        <begin position="150"/>
        <end position="161"/>
    </location>
</feature>
<dbReference type="Pfam" id="PF13639">
    <property type="entry name" value="zf-RING_2"/>
    <property type="match status" value="1"/>
</dbReference>
<dbReference type="GO" id="GO:0061630">
    <property type="term" value="F:ubiquitin protein ligase activity"/>
    <property type="evidence" value="ECO:0007669"/>
    <property type="project" value="UniProtKB-EC"/>
</dbReference>
<feature type="region of interest" description="Disordered" evidence="10">
    <location>
        <begin position="1"/>
        <end position="36"/>
    </location>
</feature>
<dbReference type="GO" id="GO:0010228">
    <property type="term" value="P:vegetative to reproductive phase transition of meristem"/>
    <property type="evidence" value="ECO:0007669"/>
    <property type="project" value="UniProtKB-ARBA"/>
</dbReference>
<feature type="region of interest" description="Disordered" evidence="10">
    <location>
        <begin position="407"/>
        <end position="498"/>
    </location>
</feature>
<feature type="compositionally biased region" description="Basic and acidic residues" evidence="10">
    <location>
        <begin position="312"/>
        <end position="321"/>
    </location>
</feature>
<keyword evidence="4" id="KW-0808">Transferase</keyword>
<evidence type="ECO:0000256" key="2">
    <source>
        <dbReference type="ARBA" id="ARBA00004906"/>
    </source>
</evidence>
<keyword evidence="8" id="KW-0862">Zinc</keyword>
<evidence type="ECO:0000256" key="1">
    <source>
        <dbReference type="ARBA" id="ARBA00000900"/>
    </source>
</evidence>
<keyword evidence="6 9" id="KW-0863">Zinc-finger</keyword>
<dbReference type="PANTHER" id="PTHR22937:SF224">
    <property type="entry name" value="E3 UBIQUITIN-PROTEIN LIGASE MBR1-RELATED"/>
    <property type="match status" value="1"/>
</dbReference>
<feature type="compositionally biased region" description="Polar residues" evidence="10">
    <location>
        <begin position="1"/>
        <end position="10"/>
    </location>
</feature>
<evidence type="ECO:0000256" key="10">
    <source>
        <dbReference type="SAM" id="MobiDB-lite"/>
    </source>
</evidence>
<evidence type="ECO:0000256" key="9">
    <source>
        <dbReference type="PROSITE-ProRule" id="PRU00175"/>
    </source>
</evidence>
<dbReference type="SMART" id="SM00184">
    <property type="entry name" value="RING"/>
    <property type="match status" value="1"/>
</dbReference>
<comment type="pathway">
    <text evidence="2">Protein modification; protein ubiquitination.</text>
</comment>
<dbReference type="EC" id="2.3.2.27" evidence="3"/>
<feature type="region of interest" description="Disordered" evidence="10">
    <location>
        <begin position="150"/>
        <end position="200"/>
    </location>
</feature>
<dbReference type="GO" id="GO:0043161">
    <property type="term" value="P:proteasome-mediated ubiquitin-dependent protein catabolic process"/>
    <property type="evidence" value="ECO:0007669"/>
    <property type="project" value="UniProtKB-ARBA"/>
</dbReference>
<dbReference type="GO" id="GO:0008270">
    <property type="term" value="F:zinc ion binding"/>
    <property type="evidence" value="ECO:0007669"/>
    <property type="project" value="UniProtKB-KW"/>
</dbReference>
<feature type="compositionally biased region" description="Polar residues" evidence="10">
    <location>
        <begin position="326"/>
        <end position="335"/>
    </location>
</feature>
<feature type="compositionally biased region" description="Polar residues" evidence="10">
    <location>
        <begin position="189"/>
        <end position="199"/>
    </location>
</feature>
<dbReference type="FunFam" id="3.30.40.10:FF:000309">
    <property type="entry name" value="E3 ubiquitin-protein ligase MBR2"/>
    <property type="match status" value="1"/>
</dbReference>
<evidence type="ECO:0000256" key="4">
    <source>
        <dbReference type="ARBA" id="ARBA00022679"/>
    </source>
</evidence>
<name>A0A161ZS91_DAUCS</name>
<feature type="compositionally biased region" description="Polar residues" evidence="10">
    <location>
        <begin position="301"/>
        <end position="311"/>
    </location>
</feature>
<dbReference type="EMBL" id="LNRQ01000006">
    <property type="protein sequence ID" value="KZM90622.1"/>
    <property type="molecule type" value="Genomic_DNA"/>
</dbReference>
<dbReference type="PROSITE" id="PS50089">
    <property type="entry name" value="ZF_RING_2"/>
    <property type="match status" value="1"/>
</dbReference>
<organism evidence="12">
    <name type="scientific">Daucus carota subsp. sativus</name>
    <name type="common">Carrot</name>
    <dbReference type="NCBI Taxonomy" id="79200"/>
    <lineage>
        <taxon>Eukaryota</taxon>
        <taxon>Viridiplantae</taxon>
        <taxon>Streptophyta</taxon>
        <taxon>Embryophyta</taxon>
        <taxon>Tracheophyta</taxon>
        <taxon>Spermatophyta</taxon>
        <taxon>Magnoliopsida</taxon>
        <taxon>eudicotyledons</taxon>
        <taxon>Gunneridae</taxon>
        <taxon>Pentapetalae</taxon>
        <taxon>asterids</taxon>
        <taxon>campanulids</taxon>
        <taxon>Apiales</taxon>
        <taxon>Apiaceae</taxon>
        <taxon>Apioideae</taxon>
        <taxon>Scandiceae</taxon>
        <taxon>Daucinae</taxon>
        <taxon>Daucus</taxon>
        <taxon>Daucus sect. Daucus</taxon>
    </lineage>
</organism>
<dbReference type="InterPro" id="IPR001841">
    <property type="entry name" value="Znf_RING"/>
</dbReference>
<protein>
    <recommendedName>
        <fullName evidence="3">RING-type E3 ubiquitin transferase</fullName>
        <ecNumber evidence="3">2.3.2.27</ecNumber>
    </recommendedName>
</protein>
<dbReference type="InterPro" id="IPR045191">
    <property type="entry name" value="MBR1/2-like"/>
</dbReference>
<evidence type="ECO:0000256" key="5">
    <source>
        <dbReference type="ARBA" id="ARBA00022723"/>
    </source>
</evidence>
<accession>A0A161ZS91</accession>
<comment type="caution">
    <text evidence="12">The sequence shown here is derived from an EMBL/GenBank/DDBJ whole genome shotgun (WGS) entry which is preliminary data.</text>
</comment>
<feature type="domain" description="RING-type" evidence="11">
    <location>
        <begin position="599"/>
        <end position="640"/>
    </location>
</feature>
<gene>
    <name evidence="12" type="ORF">DCAR_022013</name>
</gene>
<dbReference type="SUPFAM" id="SSF57850">
    <property type="entry name" value="RING/U-box"/>
    <property type="match status" value="1"/>
</dbReference>
<feature type="compositionally biased region" description="Low complexity" evidence="10">
    <location>
        <begin position="23"/>
        <end position="34"/>
    </location>
</feature>
<dbReference type="PANTHER" id="PTHR22937">
    <property type="entry name" value="E3 UBIQUITIN-PROTEIN LIGASE RNF165"/>
    <property type="match status" value="1"/>
</dbReference>
<comment type="catalytic activity">
    <reaction evidence="1">
        <text>S-ubiquitinyl-[E2 ubiquitin-conjugating enzyme]-L-cysteine + [acceptor protein]-L-lysine = [E2 ubiquitin-conjugating enzyme]-L-cysteine + N(6)-ubiquitinyl-[acceptor protein]-L-lysine.</text>
        <dbReference type="EC" id="2.3.2.27"/>
    </reaction>
</comment>
<evidence type="ECO:0000256" key="3">
    <source>
        <dbReference type="ARBA" id="ARBA00012483"/>
    </source>
</evidence>
<reference evidence="12" key="1">
    <citation type="journal article" date="2016" name="Nat. Genet.">
        <title>A high-quality carrot genome assembly provides new insights into carotenoid accumulation and asterid genome evolution.</title>
        <authorList>
            <person name="Iorizzo M."/>
            <person name="Ellison S."/>
            <person name="Senalik D."/>
            <person name="Zeng P."/>
            <person name="Satapoomin P."/>
            <person name="Huang J."/>
            <person name="Bowman M."/>
            <person name="Iovene M."/>
            <person name="Sanseverino W."/>
            <person name="Cavagnaro P."/>
            <person name="Yildiz M."/>
            <person name="Macko-Podgorni A."/>
            <person name="Moranska E."/>
            <person name="Grzebelus E."/>
            <person name="Grzebelus D."/>
            <person name="Ashrafi H."/>
            <person name="Zheng Z."/>
            <person name="Cheng S."/>
            <person name="Spooner D."/>
            <person name="Van Deynze A."/>
            <person name="Simon P."/>
        </authorList>
    </citation>
    <scope>NUCLEOTIDE SEQUENCE [LARGE SCALE GENOMIC DNA]</scope>
    <source>
        <tissue evidence="12">Leaf</tissue>
    </source>
</reference>
<feature type="compositionally biased region" description="Low complexity" evidence="10">
    <location>
        <begin position="411"/>
        <end position="438"/>
    </location>
</feature>
<dbReference type="OMA" id="HASPTRN"/>
<keyword evidence="7" id="KW-0833">Ubl conjugation pathway</keyword>
<evidence type="ECO:0000256" key="6">
    <source>
        <dbReference type="ARBA" id="ARBA00022771"/>
    </source>
</evidence>
<sequence length="646" mass="69763">MDHPSRNNLPATAERRLPQNAMSCSSCDFGESSSNASLRDQISGDVLKMDPDRPLSYRASLAGTRPEDFQQAPSNSPVHEGVGADLIGGQVNWGPLSIQNSGSDASPVNGNSNARFSEINESQLQCVGADACPSLYKSSTVDTRITSASISSDDVGNSSERSSYHVGNDGTGSSPRSWGPSCKRKAPEVTSQPCSNENSGLFPRAKNTVLGTAHHNASSSLNISVQAVRSQTRNSLIVGSSEQVNTVHEVGMGGTPDAIPPSVAGSVENFNNDFGSRFDVEHQELIESDSPSGGNSIRCPNVQSSHPSSQHKPNDSSDFRRATLLPTDSSSSSNHLRPGPSLNRNAPFTWNGNFNSRTNSSPNSPGHPRDRGAGLRREANLRGNTRNNLEQLMFVPATETRNLVQVPTPASMSSGNSSSSVSVASSGQTSSSSRLSGGTQYPLSLPDFARTPFPSTESIEASRFSPHQLDGSSPDEREMPSLDSVHPQPSSRHALSREVEGVDVNVRSALAAEIRERHRLVSEDYMLFDTFINGAGILHDRHRDLRLDVHDMSYEDLLELEDQMGNVNTGLKEETIMKLLIQRHHSSVTIEDPSKIEPCCICQEDYIAGDSIGTLNCGHDFHTNCIKQWLMQKNVCPICKTMALRT</sequence>
<feature type="region of interest" description="Disordered" evidence="10">
    <location>
        <begin position="63"/>
        <end position="86"/>
    </location>
</feature>
<feature type="compositionally biased region" description="Polar residues" evidence="10">
    <location>
        <begin position="342"/>
        <end position="364"/>
    </location>
</feature>
<dbReference type="Gene3D" id="3.30.40.10">
    <property type="entry name" value="Zinc/RING finger domain, C3HC4 (zinc finger)"/>
    <property type="match status" value="1"/>
</dbReference>
<dbReference type="InterPro" id="IPR013083">
    <property type="entry name" value="Znf_RING/FYVE/PHD"/>
</dbReference>
<dbReference type="AlphaFoldDB" id="A0A161ZS91"/>
<feature type="region of interest" description="Disordered" evidence="10">
    <location>
        <begin position="287"/>
        <end position="374"/>
    </location>
</feature>
<evidence type="ECO:0000313" key="12">
    <source>
        <dbReference type="EMBL" id="KZM90622.1"/>
    </source>
</evidence>
<proteinExistence type="predicted"/>
<keyword evidence="5" id="KW-0479">Metal-binding</keyword>